<dbReference type="PROSITE" id="PS00444">
    <property type="entry name" value="POLYPRENYL_SYNTHASE_2"/>
    <property type="match status" value="1"/>
</dbReference>
<sequence>MRAQVFKEELQRYATLIEDFLNTLPWQKNVLAESMRYSLAGGGKRIRPVLALAAAEMNGGDPKKVLPSAAALELIHTYSLIHDDLPAMDDDDYRRGRLSNHKVFGEGTAILAGDALLTYAFELLSLPADVAPELQVRVLREVAEAAGPRGMVYGQVLDLEGEGTSLSLAEIERIHRHKTGAMLMVSARLGGILAGSDELRLAALTEYAGALGLAFQIKDDILDVEGESEILGKPVGSDQKRGKATYPSLLGLAGARAHLQSQVDQAKASLRLFGQRGEFLRDLADFIAERRR</sequence>
<evidence type="ECO:0000256" key="3">
    <source>
        <dbReference type="ARBA" id="ARBA00012439"/>
    </source>
</evidence>
<comment type="catalytic activity">
    <reaction evidence="11">
        <text>isopentenyl diphosphate + (2E)-geranyl diphosphate = (2E,6E)-farnesyl diphosphate + diphosphate</text>
        <dbReference type="Rhea" id="RHEA:19361"/>
        <dbReference type="ChEBI" id="CHEBI:33019"/>
        <dbReference type="ChEBI" id="CHEBI:58057"/>
        <dbReference type="ChEBI" id="CHEBI:128769"/>
        <dbReference type="ChEBI" id="CHEBI:175763"/>
        <dbReference type="EC" id="2.5.1.10"/>
    </reaction>
</comment>
<evidence type="ECO:0000256" key="8">
    <source>
        <dbReference type="ARBA" id="ARBA00023229"/>
    </source>
</evidence>
<keyword evidence="5 12" id="KW-0808">Transferase</keyword>
<dbReference type="PANTHER" id="PTHR43281">
    <property type="entry name" value="FARNESYL DIPHOSPHATE SYNTHASE"/>
    <property type="match status" value="1"/>
</dbReference>
<dbReference type="NCBIfam" id="NF045485">
    <property type="entry name" value="FPPsyn"/>
    <property type="match status" value="1"/>
</dbReference>
<dbReference type="KEGG" id="aacx:DEACI_2788"/>
<reference evidence="14" key="1">
    <citation type="submission" date="2014-11" db="EMBL/GenBank/DDBJ databases">
        <authorList>
            <person name="Hornung B.V."/>
        </authorList>
    </citation>
    <scope>NUCLEOTIDE SEQUENCE</scope>
    <source>
        <strain evidence="14">INE</strain>
    </source>
</reference>
<dbReference type="SUPFAM" id="SSF48576">
    <property type="entry name" value="Terpenoid synthases"/>
    <property type="match status" value="1"/>
</dbReference>
<evidence type="ECO:0000256" key="2">
    <source>
        <dbReference type="ARBA" id="ARBA00006706"/>
    </source>
</evidence>
<dbReference type="EMBL" id="CDGJ01000078">
    <property type="protein sequence ID" value="CEJ08041.1"/>
    <property type="molecule type" value="Genomic_DNA"/>
</dbReference>
<dbReference type="InterPro" id="IPR000092">
    <property type="entry name" value="Polyprenyl_synt"/>
</dbReference>
<dbReference type="FunFam" id="1.10.600.10:FF:000001">
    <property type="entry name" value="Geranylgeranyl diphosphate synthase"/>
    <property type="match status" value="1"/>
</dbReference>
<name>A0A8S0XC72_9FIRM</name>
<dbReference type="EC" id="2.5.1.10" evidence="3"/>
<dbReference type="GO" id="GO:0004337">
    <property type="term" value="F:(2E,6E)-farnesyl diphosphate synthase activity"/>
    <property type="evidence" value="ECO:0007669"/>
    <property type="project" value="UniProtKB-EC"/>
</dbReference>
<evidence type="ECO:0000313" key="15">
    <source>
        <dbReference type="Proteomes" id="UP001071230"/>
    </source>
</evidence>
<dbReference type="GO" id="GO:0046872">
    <property type="term" value="F:metal ion binding"/>
    <property type="evidence" value="ECO:0007669"/>
    <property type="project" value="UniProtKB-KW"/>
</dbReference>
<reference evidence="13" key="2">
    <citation type="submission" date="2020-01" db="EMBL/GenBank/DDBJ databases">
        <authorList>
            <person name="Hornung B."/>
        </authorList>
    </citation>
    <scope>NUCLEOTIDE SEQUENCE</scope>
    <source>
        <strain evidence="13">PacBioINE</strain>
    </source>
</reference>
<dbReference type="InterPro" id="IPR033749">
    <property type="entry name" value="Polyprenyl_synt_CS"/>
</dbReference>
<dbReference type="CDD" id="cd00685">
    <property type="entry name" value="Trans_IPPS_HT"/>
    <property type="match status" value="1"/>
</dbReference>
<dbReference type="SFLD" id="SFLDS00005">
    <property type="entry name" value="Isoprenoid_Synthase_Type_I"/>
    <property type="match status" value="1"/>
</dbReference>
<comment type="similarity">
    <text evidence="2 12">Belongs to the FPP/GGPP synthase family.</text>
</comment>
<keyword evidence="15" id="KW-1185">Reference proteome</keyword>
<evidence type="ECO:0000256" key="1">
    <source>
        <dbReference type="ARBA" id="ARBA00001946"/>
    </source>
</evidence>
<evidence type="ECO:0000313" key="13">
    <source>
        <dbReference type="EMBL" id="CAA7602116.1"/>
    </source>
</evidence>
<evidence type="ECO:0000256" key="7">
    <source>
        <dbReference type="ARBA" id="ARBA00022842"/>
    </source>
</evidence>
<evidence type="ECO:0000256" key="9">
    <source>
        <dbReference type="ARBA" id="ARBA00032380"/>
    </source>
</evidence>
<dbReference type="Proteomes" id="UP001071230">
    <property type="component" value="Unassembled WGS sequence"/>
</dbReference>
<organism evidence="13">
    <name type="scientific">Acididesulfobacillus acetoxydans</name>
    <dbReference type="NCBI Taxonomy" id="1561005"/>
    <lineage>
        <taxon>Bacteria</taxon>
        <taxon>Bacillati</taxon>
        <taxon>Bacillota</taxon>
        <taxon>Clostridia</taxon>
        <taxon>Eubacteriales</taxon>
        <taxon>Peptococcaceae</taxon>
        <taxon>Acididesulfobacillus</taxon>
    </lineage>
</organism>
<dbReference type="Gene3D" id="1.10.600.10">
    <property type="entry name" value="Farnesyl Diphosphate Synthase"/>
    <property type="match status" value="1"/>
</dbReference>
<evidence type="ECO:0000256" key="4">
    <source>
        <dbReference type="ARBA" id="ARBA00015100"/>
    </source>
</evidence>
<dbReference type="Pfam" id="PF00348">
    <property type="entry name" value="polyprenyl_synt"/>
    <property type="match status" value="1"/>
</dbReference>
<evidence type="ECO:0000256" key="11">
    <source>
        <dbReference type="ARBA" id="ARBA00049399"/>
    </source>
</evidence>
<dbReference type="GO" id="GO:0005737">
    <property type="term" value="C:cytoplasm"/>
    <property type="evidence" value="ECO:0007669"/>
    <property type="project" value="UniProtKB-ARBA"/>
</dbReference>
<evidence type="ECO:0000256" key="12">
    <source>
        <dbReference type="RuleBase" id="RU004466"/>
    </source>
</evidence>
<keyword evidence="6" id="KW-0479">Metal-binding</keyword>
<dbReference type="Proteomes" id="UP000836597">
    <property type="component" value="Chromosome"/>
</dbReference>
<protein>
    <recommendedName>
        <fullName evidence="4">Farnesyl diphosphate synthase</fullName>
        <ecNumber evidence="3">2.5.1.10</ecNumber>
    </recommendedName>
    <alternativeName>
        <fullName evidence="10">(2E,6E)-farnesyl diphosphate synthase</fullName>
    </alternativeName>
    <alternativeName>
        <fullName evidence="9">Geranyltranstransferase</fullName>
    </alternativeName>
</protein>
<dbReference type="EMBL" id="LR746496">
    <property type="protein sequence ID" value="CAA7602116.1"/>
    <property type="molecule type" value="Genomic_DNA"/>
</dbReference>
<dbReference type="InterPro" id="IPR053378">
    <property type="entry name" value="Prenyl_diphosphate_synthase"/>
</dbReference>
<accession>A0A8S0XC72</accession>
<proteinExistence type="inferred from homology"/>
<comment type="cofactor">
    <cofactor evidence="1">
        <name>Mg(2+)</name>
        <dbReference type="ChEBI" id="CHEBI:18420"/>
    </cofactor>
</comment>
<dbReference type="AlphaFoldDB" id="A0A8S0XC72"/>
<evidence type="ECO:0000256" key="5">
    <source>
        <dbReference type="ARBA" id="ARBA00022679"/>
    </source>
</evidence>
<dbReference type="InterPro" id="IPR008949">
    <property type="entry name" value="Isoprenoid_synthase_dom_sf"/>
</dbReference>
<dbReference type="SFLD" id="SFLDG01017">
    <property type="entry name" value="Polyprenyl_Transferase_Like"/>
    <property type="match status" value="1"/>
</dbReference>
<dbReference type="GO" id="GO:0016114">
    <property type="term" value="P:terpenoid biosynthetic process"/>
    <property type="evidence" value="ECO:0007669"/>
    <property type="project" value="UniProtKB-ARBA"/>
</dbReference>
<evidence type="ECO:0000313" key="14">
    <source>
        <dbReference type="EMBL" id="CEJ08041.1"/>
    </source>
</evidence>
<dbReference type="PROSITE" id="PS00723">
    <property type="entry name" value="POLYPRENYL_SYNTHASE_1"/>
    <property type="match status" value="1"/>
</dbReference>
<gene>
    <name evidence="14" type="ORF">DEACI_2516</name>
    <name evidence="13" type="ORF">DEACI_2788</name>
</gene>
<keyword evidence="8" id="KW-0414">Isoprene biosynthesis</keyword>
<evidence type="ECO:0000256" key="10">
    <source>
        <dbReference type="ARBA" id="ARBA00032873"/>
    </source>
</evidence>
<keyword evidence="7" id="KW-0460">Magnesium</keyword>
<dbReference type="PANTHER" id="PTHR43281:SF1">
    <property type="entry name" value="FARNESYL DIPHOSPHATE SYNTHASE"/>
    <property type="match status" value="1"/>
</dbReference>
<evidence type="ECO:0000256" key="6">
    <source>
        <dbReference type="ARBA" id="ARBA00022723"/>
    </source>
</evidence>